<dbReference type="Gene3D" id="2.130.10.10">
    <property type="entry name" value="YVTN repeat-like/Quinoprotein amine dehydrogenase"/>
    <property type="match status" value="1"/>
</dbReference>
<evidence type="ECO:0000256" key="2">
    <source>
        <dbReference type="ARBA" id="ARBA00023276"/>
    </source>
</evidence>
<comment type="caution">
    <text evidence="5">The sequence shown here is derived from an EMBL/GenBank/DDBJ whole genome shotgun (WGS) entry which is preliminary data.</text>
</comment>
<dbReference type="OrthoDB" id="414512at2759"/>
<evidence type="ECO:0000259" key="4">
    <source>
        <dbReference type="Pfam" id="PF14870"/>
    </source>
</evidence>
<dbReference type="InterPro" id="IPR015943">
    <property type="entry name" value="WD40/YVTN_repeat-like_dom_sf"/>
</dbReference>
<name>A0A1Q9E886_SYMMI</name>
<organism evidence="5 6">
    <name type="scientific">Symbiodinium microadriaticum</name>
    <name type="common">Dinoflagellate</name>
    <name type="synonym">Zooxanthella microadriatica</name>
    <dbReference type="NCBI Taxonomy" id="2951"/>
    <lineage>
        <taxon>Eukaryota</taxon>
        <taxon>Sar</taxon>
        <taxon>Alveolata</taxon>
        <taxon>Dinophyceae</taxon>
        <taxon>Suessiales</taxon>
        <taxon>Symbiodiniaceae</taxon>
        <taxon>Symbiodinium</taxon>
    </lineage>
</organism>
<gene>
    <name evidence="5" type="primary">hcf136</name>
    <name evidence="5" type="ORF">AK812_SmicGene13390</name>
</gene>
<dbReference type="AlphaFoldDB" id="A0A1Q9E886"/>
<reference evidence="5 6" key="1">
    <citation type="submission" date="2016-02" db="EMBL/GenBank/DDBJ databases">
        <title>Genome analysis of coral dinoflagellate symbionts highlights evolutionary adaptations to a symbiotic lifestyle.</title>
        <authorList>
            <person name="Aranda M."/>
            <person name="Li Y."/>
            <person name="Liew Y.J."/>
            <person name="Baumgarten S."/>
            <person name="Simakov O."/>
            <person name="Wilson M."/>
            <person name="Piel J."/>
            <person name="Ashoor H."/>
            <person name="Bougouffa S."/>
            <person name="Bajic V.B."/>
            <person name="Ryu T."/>
            <person name="Ravasi T."/>
            <person name="Bayer T."/>
            <person name="Micklem G."/>
            <person name="Kim H."/>
            <person name="Bhak J."/>
            <person name="Lajeunesse T.C."/>
            <person name="Voolstra C.R."/>
        </authorList>
    </citation>
    <scope>NUCLEOTIDE SEQUENCE [LARGE SCALE GENOMIC DNA]</scope>
    <source>
        <strain evidence="5 6">CCMP2467</strain>
    </source>
</reference>
<dbReference type="GO" id="GO:0009523">
    <property type="term" value="C:photosystem II"/>
    <property type="evidence" value="ECO:0007669"/>
    <property type="project" value="UniProtKB-KW"/>
</dbReference>
<dbReference type="InterPro" id="IPR028203">
    <property type="entry name" value="PSII_CF48-like_dom"/>
</dbReference>
<dbReference type="EMBL" id="LSRX01000231">
    <property type="protein sequence ID" value="OLQ03626.1"/>
    <property type="molecule type" value="Genomic_DNA"/>
</dbReference>
<feature type="domain" description="Photosynthesis system II assembly factor Ycf48/Hcf136-like" evidence="4">
    <location>
        <begin position="730"/>
        <end position="1064"/>
    </location>
</feature>
<dbReference type="PANTHER" id="PTHR47199:SF2">
    <property type="entry name" value="PHOTOSYSTEM II STABILITY_ASSEMBLY FACTOR HCF136, CHLOROPLASTIC"/>
    <property type="match status" value="1"/>
</dbReference>
<dbReference type="Proteomes" id="UP000186817">
    <property type="component" value="Unassembled WGS sequence"/>
</dbReference>
<keyword evidence="2" id="KW-0604">Photosystem II</keyword>
<evidence type="ECO:0000256" key="3">
    <source>
        <dbReference type="SAM" id="MobiDB-lite"/>
    </source>
</evidence>
<feature type="region of interest" description="Disordered" evidence="3">
    <location>
        <begin position="1"/>
        <end position="20"/>
    </location>
</feature>
<accession>A0A1Q9E886</accession>
<sequence length="1069" mass="116096">MPTPSIPSNDVDGNWNPDDITSQASSEVIKSILIDVPVAGPEADALAVLRDQFQSEVQAILARLQAVETHLGMSVPPRGGENNLCHDEDTPSALKKTWVQMPHDETIDNDVLTQTSRLEEKSTPVRFEESYLVCSMRFFEVLLNFAMQVAFSGVLLSDSFMGDSFDTKVGSAKTWRTRVAHDDAYLDLGGTSLVSRVCAGDGALINKFLALGKDDLEPPVFQSAGSVGGTVLKNQKITSISCGRYAMLLARASIASVLLVAGILWLARTTSIEELMLNAVALNAILDVDEFLFAGMTPIKVQHAVQSLEPIHVRYSRRRSQCETLVHVSLILTTVLLSETMQTVKNELCGGNRTFVVSYNRETQEIIGLTTRLPAEEGESNLTAIELAVRSHIGNSPETTPGPVPDYITFSVNRRVFGADAERSMLEKARQFPLCMETLVLNEGALLHNDPALQPLVDVLLRTAGLALGREMVSSCQELSDFCDHADAGLLRLVCGETCGCTDPVSNPWYKVEAQGCSTSCLIEANWNGRDIPCVDSEANRSWEMFWDSYPDAVSAFYGQPIQRSALWPDLNRTMHGMLSEGCSYLRIAPFDSPTSAHFCEGLTTLFKPLTTICPVTWVSLTLMAQKKRVVLPRGQQTIERAPSGLGWTASVGVLACALAGLALRSKRSSGPRTQALANSALDLTPVPEELEAPEQPCEIEVVDVAPSRAQLVRGSAAGLALANLCAAEAAVAPEWVQYDLNTGETLYDVDFDENDPNHGFIVGARALFYETRDGGQRWVSRSFANLGKGEDISYRFQTVSLNGDEVWIVGKPPLLLHSKDSGKSWKKVPISKKLPGEPKVIVALGPGKAEMATSSGAIYVTENDGKNWKSQVSETIDATLNRVSQSGVSGGSYFTGSVKSIKRNSKGEYLAIAQRGNFYLSFVPGDTRWVPHNRISARRIQGMGFRETANGEQLDGAWMSLNGGVVTVCDKNTFTDLASDTKELFQLAKIRSGGIGIIDVGYRTPNECWATGGSGVIYTSKDGGKTWAFDPSATDLPCNLYNVKFFEKGKVGYMVGSAGILLRRTFAA</sequence>
<evidence type="ECO:0000256" key="1">
    <source>
        <dbReference type="ARBA" id="ARBA00022531"/>
    </source>
</evidence>
<evidence type="ECO:0000313" key="6">
    <source>
        <dbReference type="Proteomes" id="UP000186817"/>
    </source>
</evidence>
<evidence type="ECO:0000313" key="5">
    <source>
        <dbReference type="EMBL" id="OLQ03626.1"/>
    </source>
</evidence>
<protein>
    <submittedName>
        <fullName evidence="5">Photosystem II stability/assembly factor HCF136, chloroplastic</fullName>
    </submittedName>
</protein>
<dbReference type="Pfam" id="PF14870">
    <property type="entry name" value="PSII_BNR"/>
    <property type="match status" value="1"/>
</dbReference>
<keyword evidence="6" id="KW-1185">Reference proteome</keyword>
<keyword evidence="1" id="KW-0602">Photosynthesis</keyword>
<dbReference type="GO" id="GO:0015979">
    <property type="term" value="P:photosynthesis"/>
    <property type="evidence" value="ECO:0007669"/>
    <property type="project" value="UniProtKB-KW"/>
</dbReference>
<proteinExistence type="predicted"/>
<dbReference type="PANTHER" id="PTHR47199">
    <property type="entry name" value="PHOTOSYSTEM II STABILITY/ASSEMBLY FACTOR HCF136, CHLOROPLASTIC"/>
    <property type="match status" value="1"/>
</dbReference>
<dbReference type="SUPFAM" id="SSF110296">
    <property type="entry name" value="Oligoxyloglucan reducing end-specific cellobiohydrolase"/>
    <property type="match status" value="1"/>
</dbReference>